<evidence type="ECO:0000313" key="1">
    <source>
        <dbReference type="EMBL" id="MCT2118717.1"/>
    </source>
</evidence>
<reference evidence="3 4" key="1">
    <citation type="submission" date="2019-03" db="EMBL/GenBank/DDBJ databases">
        <title>Root nodule microbial communities of legume samples collected from USA, Mexico and Botswana.</title>
        <authorList>
            <person name="Hirsch A."/>
        </authorList>
    </citation>
    <scope>NUCLEOTIDE SEQUENCE [LARGE SCALE GENOMIC DNA]</scope>
    <source>
        <strain evidence="3 4">55</strain>
    </source>
</reference>
<dbReference type="EMBL" id="JALXTC010000073">
    <property type="protein sequence ID" value="MCT2118717.1"/>
    <property type="molecule type" value="Genomic_DNA"/>
</dbReference>
<keyword evidence="5" id="KW-1185">Reference proteome</keyword>
<comment type="caution">
    <text evidence="3">The sequence shown here is derived from an EMBL/GenBank/DDBJ whole genome shotgun (WGS) entry which is preliminary data.</text>
</comment>
<dbReference type="Proteomes" id="UP001206890">
    <property type="component" value="Unassembled WGS sequence"/>
</dbReference>
<dbReference type="Proteomes" id="UP000295805">
    <property type="component" value="Unassembled WGS sequence"/>
</dbReference>
<dbReference type="Proteomes" id="UP001560293">
    <property type="component" value="Unassembled WGS sequence"/>
</dbReference>
<evidence type="ECO:0000313" key="2">
    <source>
        <dbReference type="EMBL" id="MEX6463166.1"/>
    </source>
</evidence>
<dbReference type="OrthoDB" id="4737969at2"/>
<dbReference type="EMBL" id="SMCX01000015">
    <property type="protein sequence ID" value="TCW23098.1"/>
    <property type="molecule type" value="Genomic_DNA"/>
</dbReference>
<sequence length="74" mass="8320">MPRYRVVDPDQNVIEEKEFADDTKAYDWFKTVEVPDDALGYAMEVDMDGKWTRFEINDGGTNTSPAADEGTGTP</sequence>
<reference evidence="1" key="2">
    <citation type="submission" date="2022-04" db="EMBL/GenBank/DDBJ databases">
        <title>Human microbiome associated bacterial genomes.</title>
        <authorList>
            <person name="Sandstrom S."/>
            <person name="Salamzade R."/>
            <person name="Kalan L.R."/>
        </authorList>
    </citation>
    <scope>NUCLEOTIDE SEQUENCE</scope>
    <source>
        <strain evidence="1">P3-SID1762</strain>
    </source>
</reference>
<organism evidence="3 4">
    <name type="scientific">Dietzia cinnamea</name>
    <dbReference type="NCBI Taxonomy" id="321318"/>
    <lineage>
        <taxon>Bacteria</taxon>
        <taxon>Bacillati</taxon>
        <taxon>Actinomycetota</taxon>
        <taxon>Actinomycetes</taxon>
        <taxon>Mycobacteriales</taxon>
        <taxon>Dietziaceae</taxon>
        <taxon>Dietzia</taxon>
    </lineage>
</organism>
<dbReference type="GeneID" id="89531475"/>
<reference evidence="5" key="3">
    <citation type="submission" date="2024-07" db="EMBL/GenBank/DDBJ databases">
        <title>Pseudomonas strain that inhibits Aeromonas fish pathogens.</title>
        <authorList>
            <person name="Wildschutte H."/>
        </authorList>
    </citation>
    <scope>NUCLEOTIDE SEQUENCE [LARGE SCALE GENOMIC DNA]</scope>
    <source>
        <strain evidence="5">n60</strain>
    </source>
</reference>
<name>A0A177LED4_9ACTN</name>
<dbReference type="EMBL" id="JBFTEZ010000002">
    <property type="protein sequence ID" value="MEX6463166.1"/>
    <property type="molecule type" value="Genomic_DNA"/>
</dbReference>
<protein>
    <submittedName>
        <fullName evidence="3">Uncharacterized protein</fullName>
    </submittedName>
</protein>
<proteinExistence type="predicted"/>
<evidence type="ECO:0000313" key="3">
    <source>
        <dbReference type="EMBL" id="TCW23098.1"/>
    </source>
</evidence>
<gene>
    <name evidence="2" type="ORF">AB6N35_02175</name>
    <name evidence="3" type="ORF">EDD19_11523</name>
    <name evidence="1" type="ORF">M3D93_13335</name>
</gene>
<evidence type="ECO:0000313" key="4">
    <source>
        <dbReference type="Proteomes" id="UP000295805"/>
    </source>
</evidence>
<evidence type="ECO:0000313" key="5">
    <source>
        <dbReference type="Proteomes" id="UP001560293"/>
    </source>
</evidence>
<dbReference type="AlphaFoldDB" id="A0A177LED4"/>
<accession>A0A177LED4</accession>
<dbReference type="RefSeq" id="WP_007627087.1">
    <property type="nucleotide sequence ID" value="NZ_CP143053.1"/>
</dbReference>
<reference evidence="2" key="4">
    <citation type="submission" date="2024-07" db="EMBL/GenBank/DDBJ databases">
        <authorList>
            <person name="Wildschutte H."/>
        </authorList>
    </citation>
    <scope>NUCLEOTIDE SEQUENCE</scope>
    <source>
        <strain evidence="2">N60</strain>
    </source>
</reference>